<protein>
    <submittedName>
        <fullName evidence="5">Stage V sporulation protein D (Sporulation-specific penicillin-binding protein)</fullName>
    </submittedName>
</protein>
<keyword evidence="6" id="KW-1185">Reference proteome</keyword>
<sequence>MSLYHLRRKKRLIFAFFVFSILFIVLAAKLTYIQAYNSINLTDAQINQLMGEIPITATRGDIYDRNMNILAQDASASSIYARPGNIEDPQEVGAFLSEVLGLDLEETVNKISNEESTMVLIARKVDNDKAFKINDQGFRGIEISEDKKRYYTNGNFASYILGFTGSDHQGLYGIERIFQDELSGEDGVLVYEKDGKNQKVPSGYQITIPAVPGDHVVLTVDSIIQHFIESALEGSMETLNPKRLIAIAMDPKTGEVLGMSSKPDYDLNNPRLISEEISLRLSDDLEGKNFGEQQQIMWNNPAVSFNYEPGSTFKVITAAAALEEGVVRPDTVFYDEGFIMVDGIRIRCHIFPDKHGEETFLEAVTNSCNPVMVETIMKMNPAVFYKYLYNFGLGDRTGIQLDGEEYGIVPINTNVKNVDYATKSFGQGIGVTPIQLVTALTAVVNDGKYVQPTMVKEIRSNEGNKIIRRFESDPVRQIVSKETSAAVKEAMKNVIDENKTMTDLAEGFSIGGKTGTAQKIVDGRYAPGTYVTSFFGFAPVEDPQIAILLLVDEPESSRATGSTTAAPIAIEIIKNTLKYLNVPSENQADFGNTDIVPDIRNQDMQTAIEVLDRLEIDYEVTGDTDDETAIVVDQSPMPGNLIEKGTKVRFTASSLGNEDREMVTVPNVMDMSINNAMDVLRRSGLAMDILGKGGFSVSQMPEAGELVEKGTGVVVEFKHPQ</sequence>
<evidence type="ECO:0000256" key="3">
    <source>
        <dbReference type="ARBA" id="ARBA00023136"/>
    </source>
</evidence>
<dbReference type="InterPro" id="IPR005311">
    <property type="entry name" value="PBP_dimer"/>
</dbReference>
<dbReference type="SUPFAM" id="SSF56601">
    <property type="entry name" value="beta-lactamase/transpeptidase-like"/>
    <property type="match status" value="1"/>
</dbReference>
<dbReference type="SUPFAM" id="SSF56519">
    <property type="entry name" value="Penicillin binding protein dimerisation domain"/>
    <property type="match status" value="1"/>
</dbReference>
<evidence type="ECO:0000256" key="1">
    <source>
        <dbReference type="ARBA" id="ARBA00004370"/>
    </source>
</evidence>
<evidence type="ECO:0000313" key="6">
    <source>
        <dbReference type="Proteomes" id="UP000184251"/>
    </source>
</evidence>
<keyword evidence="3" id="KW-0472">Membrane</keyword>
<accession>A0A1M4UGM8</accession>
<dbReference type="InterPro" id="IPR036138">
    <property type="entry name" value="PBP_dimer_sf"/>
</dbReference>
<name>A0A1M4UGM8_9FIRM</name>
<organism evidence="5 6">
    <name type="scientific">Alkalibacter saccharofermentans DSM 14828</name>
    <dbReference type="NCBI Taxonomy" id="1120975"/>
    <lineage>
        <taxon>Bacteria</taxon>
        <taxon>Bacillati</taxon>
        <taxon>Bacillota</taxon>
        <taxon>Clostridia</taxon>
        <taxon>Eubacteriales</taxon>
        <taxon>Eubacteriaceae</taxon>
        <taxon>Alkalibacter</taxon>
    </lineage>
</organism>
<dbReference type="Pfam" id="PF03717">
    <property type="entry name" value="PBP_dimer"/>
    <property type="match status" value="1"/>
</dbReference>
<dbReference type="InterPro" id="IPR001460">
    <property type="entry name" value="PCN-bd_Tpept"/>
</dbReference>
<gene>
    <name evidence="5" type="ORF">SAMN02746064_00765</name>
</gene>
<proteinExistence type="inferred from homology"/>
<dbReference type="AlphaFoldDB" id="A0A1M4UGM8"/>
<dbReference type="SUPFAM" id="SSF54184">
    <property type="entry name" value="Penicillin-binding protein 2x (pbp-2x), c-terminal domain"/>
    <property type="match status" value="2"/>
</dbReference>
<dbReference type="InterPro" id="IPR050515">
    <property type="entry name" value="Beta-lactam/transpept"/>
</dbReference>
<comment type="subcellular location">
    <subcellularLocation>
        <location evidence="1">Membrane</location>
    </subcellularLocation>
</comment>
<dbReference type="RefSeq" id="WP_073269756.1">
    <property type="nucleotide sequence ID" value="NZ_FQTU01000003.1"/>
</dbReference>
<dbReference type="InterPro" id="IPR005543">
    <property type="entry name" value="PASTA_dom"/>
</dbReference>
<dbReference type="PANTHER" id="PTHR30627:SF1">
    <property type="entry name" value="PEPTIDOGLYCAN D,D-TRANSPEPTIDASE FTSI"/>
    <property type="match status" value="1"/>
</dbReference>
<feature type="domain" description="PASTA" evidence="4">
    <location>
        <begin position="659"/>
        <end position="719"/>
    </location>
</feature>
<evidence type="ECO:0000313" key="5">
    <source>
        <dbReference type="EMBL" id="SHE55886.1"/>
    </source>
</evidence>
<dbReference type="STRING" id="1120975.SAMN02746064_00765"/>
<dbReference type="CDD" id="cd06575">
    <property type="entry name" value="PASTA_Pbp2x-like_2"/>
    <property type="match status" value="1"/>
</dbReference>
<dbReference type="Gene3D" id="3.40.710.10">
    <property type="entry name" value="DD-peptidase/beta-lactamase superfamily"/>
    <property type="match status" value="1"/>
</dbReference>
<dbReference type="GO" id="GO:0005886">
    <property type="term" value="C:plasma membrane"/>
    <property type="evidence" value="ECO:0007669"/>
    <property type="project" value="TreeGrafter"/>
</dbReference>
<dbReference type="GO" id="GO:0008658">
    <property type="term" value="F:penicillin binding"/>
    <property type="evidence" value="ECO:0007669"/>
    <property type="project" value="InterPro"/>
</dbReference>
<dbReference type="Gene3D" id="3.90.1310.10">
    <property type="entry name" value="Penicillin-binding protein 2a (Domain 2)"/>
    <property type="match status" value="1"/>
</dbReference>
<dbReference type="Proteomes" id="UP000184251">
    <property type="component" value="Unassembled WGS sequence"/>
</dbReference>
<reference evidence="5 6" key="1">
    <citation type="submission" date="2016-11" db="EMBL/GenBank/DDBJ databases">
        <authorList>
            <person name="Jaros S."/>
            <person name="Januszkiewicz K."/>
            <person name="Wedrychowicz H."/>
        </authorList>
    </citation>
    <scope>NUCLEOTIDE SEQUENCE [LARGE SCALE GENOMIC DNA]</scope>
    <source>
        <strain evidence="5 6">DSM 14828</strain>
    </source>
</reference>
<evidence type="ECO:0000256" key="2">
    <source>
        <dbReference type="ARBA" id="ARBA00007171"/>
    </source>
</evidence>
<dbReference type="Pfam" id="PF00905">
    <property type="entry name" value="Transpeptidase"/>
    <property type="match status" value="1"/>
</dbReference>
<dbReference type="Gene3D" id="3.30.10.20">
    <property type="match status" value="1"/>
</dbReference>
<dbReference type="Pfam" id="PF03793">
    <property type="entry name" value="PASTA"/>
    <property type="match status" value="2"/>
</dbReference>
<dbReference type="PROSITE" id="PS51178">
    <property type="entry name" value="PASTA"/>
    <property type="match status" value="2"/>
</dbReference>
<feature type="domain" description="PASTA" evidence="4">
    <location>
        <begin position="591"/>
        <end position="654"/>
    </location>
</feature>
<dbReference type="PANTHER" id="PTHR30627">
    <property type="entry name" value="PEPTIDOGLYCAN D,D-TRANSPEPTIDASE"/>
    <property type="match status" value="1"/>
</dbReference>
<dbReference type="InterPro" id="IPR012338">
    <property type="entry name" value="Beta-lactam/transpept-like"/>
</dbReference>
<evidence type="ECO:0000259" key="4">
    <source>
        <dbReference type="PROSITE" id="PS51178"/>
    </source>
</evidence>
<dbReference type="GO" id="GO:0071555">
    <property type="term" value="P:cell wall organization"/>
    <property type="evidence" value="ECO:0007669"/>
    <property type="project" value="TreeGrafter"/>
</dbReference>
<dbReference type="SMART" id="SM00740">
    <property type="entry name" value="PASTA"/>
    <property type="match status" value="2"/>
</dbReference>
<dbReference type="OrthoDB" id="9804124at2"/>
<dbReference type="EMBL" id="FQTU01000003">
    <property type="protein sequence ID" value="SHE55886.1"/>
    <property type="molecule type" value="Genomic_DNA"/>
</dbReference>
<comment type="similarity">
    <text evidence="2">Belongs to the transpeptidase family.</text>
</comment>